<accession>A0ACB6V108</accession>
<organism evidence="1 2">
    <name type="scientific">Geotrichum galactomycetum</name>
    <dbReference type="NCBI Taxonomy" id="27317"/>
    <lineage>
        <taxon>Eukaryota</taxon>
        <taxon>Fungi</taxon>
        <taxon>Dikarya</taxon>
        <taxon>Ascomycota</taxon>
        <taxon>Saccharomycotina</taxon>
        <taxon>Dipodascomycetes</taxon>
        <taxon>Dipodascales</taxon>
        <taxon>Dipodascaceae</taxon>
        <taxon>Geotrichum</taxon>
    </lineage>
</organism>
<proteinExistence type="predicted"/>
<gene>
    <name evidence="1" type="ORF">D0Z00_003542</name>
</gene>
<sequence length="352" mass="36444">MKLQFQALALLAVVAAGKQVLPLQDDVLAVVAPTNLVLAEAELVVRQVAPGADGSNNSTLVSTSIVLSSSELNTVLSTGASTSETATSATDQASKKVTTSTEVQASNAAAKTSSTSPAQSDDTTVLFESSANTATTVDRSNVNGDTTFFSAETTTIETTGTATTDDTNASSNPTTTRRRDASSLITSTVSEVFETRTIETTEATVSTIQTTNAQGQTVFYEKTVDVTHTLVVTKATGNPAGSLATSESSSSGEGGGLSTKSRNIIIGVVVGVFGGLIALGALYMAWKLYNNRRNGLSGASSFHMEKETESILSDETGHNSNRSGSADPFRQNLDQYHSGNSSKPVINTAANF</sequence>
<evidence type="ECO:0000313" key="2">
    <source>
        <dbReference type="Proteomes" id="UP000744676"/>
    </source>
</evidence>
<reference evidence="1 2" key="1">
    <citation type="journal article" date="2020" name="Front. Microbiol.">
        <title>Phenotypic and Genetic Characterization of the Cheese Ripening Yeast Geotrichum candidum.</title>
        <authorList>
            <person name="Perkins V."/>
            <person name="Vignola S."/>
            <person name="Lessard M.H."/>
            <person name="Plante P.L."/>
            <person name="Corbeil J."/>
            <person name="Dugat-Bony E."/>
            <person name="Frenette M."/>
            <person name="Labrie S."/>
        </authorList>
    </citation>
    <scope>NUCLEOTIDE SEQUENCE [LARGE SCALE GENOMIC DNA]</scope>
    <source>
        <strain evidence="1 2">LMA-1147</strain>
    </source>
</reference>
<keyword evidence="2" id="KW-1185">Reference proteome</keyword>
<dbReference type="Proteomes" id="UP000744676">
    <property type="component" value="Unassembled WGS sequence"/>
</dbReference>
<dbReference type="EMBL" id="QVQA01000164">
    <property type="protein sequence ID" value="KAF5094427.1"/>
    <property type="molecule type" value="Genomic_DNA"/>
</dbReference>
<name>A0ACB6V108_9ASCO</name>
<evidence type="ECO:0000313" key="1">
    <source>
        <dbReference type="EMBL" id="KAF5094427.1"/>
    </source>
</evidence>
<comment type="caution">
    <text evidence="1">The sequence shown here is derived from an EMBL/GenBank/DDBJ whole genome shotgun (WGS) entry which is preliminary data.</text>
</comment>
<protein>
    <submittedName>
        <fullName evidence="1">Uncharacterized protein</fullName>
    </submittedName>
</protein>